<dbReference type="InterPro" id="IPR003593">
    <property type="entry name" value="AAA+_ATPase"/>
</dbReference>
<keyword evidence="4 6" id="KW-0067">ATP-binding</keyword>
<evidence type="ECO:0000256" key="1">
    <source>
        <dbReference type="ARBA" id="ARBA00005417"/>
    </source>
</evidence>
<dbReference type="OrthoDB" id="1115710at2"/>
<comment type="similarity">
    <text evidence="1">Belongs to the ABC transporter superfamily.</text>
</comment>
<feature type="domain" description="ABC transporter" evidence="5">
    <location>
        <begin position="307"/>
        <end position="557"/>
    </location>
</feature>
<evidence type="ECO:0000256" key="4">
    <source>
        <dbReference type="ARBA" id="ARBA00022840"/>
    </source>
</evidence>
<dbReference type="PANTHER" id="PTHR43776:SF7">
    <property type="entry name" value="D,D-DIPEPTIDE TRANSPORT ATP-BINDING PROTEIN DDPF-RELATED"/>
    <property type="match status" value="1"/>
</dbReference>
<dbReference type="Pfam" id="PF00005">
    <property type="entry name" value="ABC_tran"/>
    <property type="match status" value="2"/>
</dbReference>
<dbReference type="NCBIfam" id="NF007739">
    <property type="entry name" value="PRK10419.1"/>
    <property type="match status" value="2"/>
</dbReference>
<name>A0A2W2BFJ8_9BACT</name>
<accession>A0A2W2BFJ8</accession>
<dbReference type="AlphaFoldDB" id="A0A2W2BFJ8"/>
<proteinExistence type="inferred from homology"/>
<reference evidence="6 7" key="1">
    <citation type="submission" date="2018-06" db="EMBL/GenBank/DDBJ databases">
        <title>Mucibacter soli gen. nov., sp. nov., a new member of the family Chitinophagaceae producing mucin.</title>
        <authorList>
            <person name="Kim M.-K."/>
            <person name="Park S."/>
            <person name="Kim T.-S."/>
            <person name="Joung Y."/>
            <person name="Han J.-H."/>
            <person name="Kim S.B."/>
        </authorList>
    </citation>
    <scope>NUCLEOTIDE SEQUENCE [LARGE SCALE GENOMIC DNA]</scope>
    <source>
        <strain evidence="6 7">R1-15</strain>
    </source>
</reference>
<dbReference type="PROSITE" id="PS50893">
    <property type="entry name" value="ABC_TRANSPORTER_2"/>
    <property type="match status" value="2"/>
</dbReference>
<protein>
    <submittedName>
        <fullName evidence="6">ABC transporter ATP-binding protein</fullName>
    </submittedName>
</protein>
<dbReference type="InterPro" id="IPR050319">
    <property type="entry name" value="ABC_transp_ATP-bind"/>
</dbReference>
<dbReference type="EMBL" id="QKTW01000001">
    <property type="protein sequence ID" value="PZF75009.1"/>
    <property type="molecule type" value="Genomic_DNA"/>
</dbReference>
<evidence type="ECO:0000256" key="2">
    <source>
        <dbReference type="ARBA" id="ARBA00022448"/>
    </source>
</evidence>
<dbReference type="GO" id="GO:0016887">
    <property type="term" value="F:ATP hydrolysis activity"/>
    <property type="evidence" value="ECO:0007669"/>
    <property type="project" value="InterPro"/>
</dbReference>
<dbReference type="PROSITE" id="PS00211">
    <property type="entry name" value="ABC_TRANSPORTER_1"/>
    <property type="match status" value="2"/>
</dbReference>
<dbReference type="PANTHER" id="PTHR43776">
    <property type="entry name" value="TRANSPORT ATP-BINDING PROTEIN"/>
    <property type="match status" value="1"/>
</dbReference>
<dbReference type="NCBIfam" id="NF008453">
    <property type="entry name" value="PRK11308.1"/>
    <property type="match status" value="2"/>
</dbReference>
<dbReference type="CDD" id="cd03257">
    <property type="entry name" value="ABC_NikE_OppD_transporters"/>
    <property type="match status" value="2"/>
</dbReference>
<keyword evidence="2" id="KW-0813">Transport</keyword>
<dbReference type="GO" id="GO:0055085">
    <property type="term" value="P:transmembrane transport"/>
    <property type="evidence" value="ECO:0007669"/>
    <property type="project" value="UniProtKB-ARBA"/>
</dbReference>
<dbReference type="Pfam" id="PF08352">
    <property type="entry name" value="oligo_HPY"/>
    <property type="match status" value="2"/>
</dbReference>
<evidence type="ECO:0000256" key="3">
    <source>
        <dbReference type="ARBA" id="ARBA00022741"/>
    </source>
</evidence>
<dbReference type="FunFam" id="3.40.50.300:FF:000016">
    <property type="entry name" value="Oligopeptide ABC transporter ATP-binding component"/>
    <property type="match status" value="2"/>
</dbReference>
<dbReference type="InterPro" id="IPR013563">
    <property type="entry name" value="Oligopep_ABC_C"/>
</dbReference>
<gene>
    <name evidence="6" type="ORF">DN068_00195</name>
</gene>
<dbReference type="RefSeq" id="WP_110996857.1">
    <property type="nucleotide sequence ID" value="NZ_QKTW01000001.1"/>
</dbReference>
<dbReference type="Gene3D" id="3.40.50.300">
    <property type="entry name" value="P-loop containing nucleotide triphosphate hydrolases"/>
    <property type="match status" value="2"/>
</dbReference>
<dbReference type="SMART" id="SM00382">
    <property type="entry name" value="AAA"/>
    <property type="match status" value="2"/>
</dbReference>
<keyword evidence="3" id="KW-0547">Nucleotide-binding</keyword>
<dbReference type="Proteomes" id="UP000248745">
    <property type="component" value="Unassembled WGS sequence"/>
</dbReference>
<comment type="caution">
    <text evidence="6">The sequence shown here is derived from an EMBL/GenBank/DDBJ whole genome shotgun (WGS) entry which is preliminary data.</text>
</comment>
<dbReference type="InterPro" id="IPR027417">
    <property type="entry name" value="P-loop_NTPase"/>
</dbReference>
<evidence type="ECO:0000259" key="5">
    <source>
        <dbReference type="PROSITE" id="PS50893"/>
    </source>
</evidence>
<feature type="domain" description="ABC transporter" evidence="5">
    <location>
        <begin position="1"/>
        <end position="256"/>
    </location>
</feature>
<evidence type="ECO:0000313" key="7">
    <source>
        <dbReference type="Proteomes" id="UP000248745"/>
    </source>
</evidence>
<dbReference type="GO" id="GO:0005524">
    <property type="term" value="F:ATP binding"/>
    <property type="evidence" value="ECO:0007669"/>
    <property type="project" value="UniProtKB-KW"/>
</dbReference>
<organism evidence="6 7">
    <name type="scientific">Taibaiella soli</name>
    <dbReference type="NCBI Taxonomy" id="1649169"/>
    <lineage>
        <taxon>Bacteria</taxon>
        <taxon>Pseudomonadati</taxon>
        <taxon>Bacteroidota</taxon>
        <taxon>Chitinophagia</taxon>
        <taxon>Chitinophagales</taxon>
        <taxon>Chitinophagaceae</taxon>
        <taxon>Taibaiella</taxon>
    </lineage>
</organism>
<evidence type="ECO:0000313" key="6">
    <source>
        <dbReference type="EMBL" id="PZF75009.1"/>
    </source>
</evidence>
<dbReference type="SUPFAM" id="SSF52540">
    <property type="entry name" value="P-loop containing nucleoside triphosphate hydrolases"/>
    <property type="match status" value="2"/>
</dbReference>
<dbReference type="GO" id="GO:0015833">
    <property type="term" value="P:peptide transport"/>
    <property type="evidence" value="ECO:0007669"/>
    <property type="project" value="InterPro"/>
</dbReference>
<dbReference type="InterPro" id="IPR017871">
    <property type="entry name" value="ABC_transporter-like_CS"/>
</dbReference>
<sequence>MSVLDVSHLQIGFAGTPEFAAVKDLSFTLKAGETLAIVGESGSGKSLTALALMGLLPKTAILRGDAAFADGDQKRILQELNGTTWQDVRGRVVSMVFQEPMSALNPVMQVGKQLSEAISAHQRVSHDKARQIAIEWLGKVQLPEPEKIYARFPHQLSGGQKQRVMIAMAMCHHPQILIADEPTTALDATVQQEVILLMQQLQREHETSMIFITHDLSLAARIASEVLVMYKGQVMEYGAAEVVLKHPQHPYTQALLACRPSVNHKSERLPVVSDFWQPENELLTSESELKNIPAAKRENSQSNKSILKVENVRIWFPQKKNWLRNALEYFKAVDDVSFELYKGETLGLVGESGCGKSTLSRGIMGLVPIHDGHIYFDGKDLAKASQQEWLTARRKMQMIFQDPFSSLNPRLTVGDIVSEPMRVHRIVSRSELKKETLRVFDLVQLPASAYDRYPHQFSGGQRQRIGIARALGLKPEVLICDESVSALDVSIQAQILNLLRDLQQELALTYLFISHDLSVVYYLCDRIMVMQKGKIVETGTAEAVLKHPTNPYTQRLVDAV</sequence>
<keyword evidence="7" id="KW-1185">Reference proteome</keyword>
<dbReference type="InterPro" id="IPR003439">
    <property type="entry name" value="ABC_transporter-like_ATP-bd"/>
</dbReference>